<proteinExistence type="predicted"/>
<name>A0A450WP52_9GAMM</name>
<dbReference type="EMBL" id="CAADFN010000048">
    <property type="protein sequence ID" value="VFK18759.1"/>
    <property type="molecule type" value="Genomic_DNA"/>
</dbReference>
<evidence type="ECO:0000259" key="2">
    <source>
        <dbReference type="Pfam" id="PF09820"/>
    </source>
</evidence>
<sequence>MEFWFRLCRVRKTSTPLRGPHGTISRLLKESGKQLFFLRPRRFGKGLLSSMLENTTPPTRRIASKPYSEGSPSARIPPQGTTDTSRSSGIFPKSARRAMVGRSSALYGYLDDRIGAFSDTTMGKYCRILFGSIPRMPSPLSNPRKRRWIDFSRPASQMSHHLQSTNFALSMCESCLVSMRGEVSLELSGKAGRFIRYIERKAKNSRVEKRKVTVLVDKPKPGSLVILSSQKKKARHMPR</sequence>
<dbReference type="InterPro" id="IPR018631">
    <property type="entry name" value="AAA-ATPase-like_dom"/>
</dbReference>
<gene>
    <name evidence="3" type="ORF">BECKLFY1418C_GA0070996_104813</name>
</gene>
<dbReference type="AlphaFoldDB" id="A0A450WP52"/>
<reference evidence="3" key="1">
    <citation type="submission" date="2019-02" db="EMBL/GenBank/DDBJ databases">
        <authorList>
            <person name="Gruber-Vodicka R. H."/>
            <person name="Seah K. B. B."/>
        </authorList>
    </citation>
    <scope>NUCLEOTIDE SEQUENCE</scope>
    <source>
        <strain evidence="3">BECK_BY7</strain>
    </source>
</reference>
<feature type="domain" description="AAA-ATPase-like" evidence="2">
    <location>
        <begin position="28"/>
        <end position="54"/>
    </location>
</feature>
<dbReference type="Pfam" id="PF09820">
    <property type="entry name" value="AAA-ATPase_like"/>
    <property type="match status" value="1"/>
</dbReference>
<evidence type="ECO:0000313" key="3">
    <source>
        <dbReference type="EMBL" id="VFK18759.1"/>
    </source>
</evidence>
<evidence type="ECO:0000256" key="1">
    <source>
        <dbReference type="SAM" id="MobiDB-lite"/>
    </source>
</evidence>
<feature type="compositionally biased region" description="Polar residues" evidence="1">
    <location>
        <begin position="79"/>
        <end position="88"/>
    </location>
</feature>
<feature type="region of interest" description="Disordered" evidence="1">
    <location>
        <begin position="49"/>
        <end position="90"/>
    </location>
</feature>
<accession>A0A450WP52</accession>
<protein>
    <submittedName>
        <fullName evidence="3">Predicted AAA-ATPase</fullName>
    </submittedName>
</protein>
<organism evidence="3">
    <name type="scientific">Candidatus Kentrum sp. LFY</name>
    <dbReference type="NCBI Taxonomy" id="2126342"/>
    <lineage>
        <taxon>Bacteria</taxon>
        <taxon>Pseudomonadati</taxon>
        <taxon>Pseudomonadota</taxon>
        <taxon>Gammaproteobacteria</taxon>
        <taxon>Candidatus Kentrum</taxon>
    </lineage>
</organism>